<dbReference type="GO" id="GO:0008310">
    <property type="term" value="F:single-stranded DNA 3'-5' DNA exonuclease activity"/>
    <property type="evidence" value="ECO:0007669"/>
    <property type="project" value="TreeGrafter"/>
</dbReference>
<dbReference type="AlphaFoldDB" id="A0A8J2IE09"/>
<dbReference type="EMBL" id="CAJRGZ010000027">
    <property type="protein sequence ID" value="CAG5182924.1"/>
    <property type="molecule type" value="Genomic_DNA"/>
</dbReference>
<reference evidence="2" key="1">
    <citation type="submission" date="2021-05" db="EMBL/GenBank/DDBJ databases">
        <authorList>
            <person name="Stam R."/>
        </authorList>
    </citation>
    <scope>NUCLEOTIDE SEQUENCE</scope>
    <source>
        <strain evidence="2">CS162</strain>
    </source>
</reference>
<dbReference type="InterPro" id="IPR012340">
    <property type="entry name" value="NA-bd_OB-fold"/>
</dbReference>
<sequence>MPASSSIQYHFSSSPTKNSDGFTTEEVQCALTSSGATAASAWAVKPAFDYEEADLGTLEPGPCNFALMGRIVYFNDQAKPSKSHKAAQGCIKILLADDTGVLTVRLWYNNTQYRLKLGQLLSVWTVHISNSSEFNLLAPNTAPLFTTIFPEGERNCHVMVHENSDDGTRFKRPYGIRENGMLTGLMTLKSFADGGYDVEEPKLLVCVKSIGARKKYMNRNGTTSELIALGIFDDTSDGLLTLYSSMCDSASLFVPSKTVLLISNPGWRIEKMAKLTVSGNSRIDVDPDMGDARRLRALAQRLTKKEHVNPQFPIAVDVIEGFETAAVRALYTLADVDDVARSLTNKGSKETIAGYLSVIITELNIVTPFKRNMLMSNECCRIPIFANSVEVQCKQCGKMVELRINPRILGPLLDETGQASSGKLILSDVAWSQLLGRTPEQLVDTRLDVLHYLEQRLLFLRITMGFALNLEDEIGRLAIWCVKI</sequence>
<dbReference type="Proteomes" id="UP000676310">
    <property type="component" value="Unassembled WGS sequence"/>
</dbReference>
<evidence type="ECO:0000313" key="2">
    <source>
        <dbReference type="EMBL" id="CAG5182924.1"/>
    </source>
</evidence>
<dbReference type="PANTHER" id="PTHR21166">
    <property type="entry name" value="CELL DIVISION CONTROL PROTEIN 24 OB DOMAIN-CONTAINING PROTEIN-RELATED"/>
    <property type="match status" value="1"/>
</dbReference>
<dbReference type="RefSeq" id="XP_043173974.1">
    <property type="nucleotide sequence ID" value="XM_043318039.1"/>
</dbReference>
<feature type="region of interest" description="Disordered" evidence="1">
    <location>
        <begin position="1"/>
        <end position="21"/>
    </location>
</feature>
<name>A0A8J2IE09_9PLEO</name>
<proteinExistence type="predicted"/>
<organism evidence="2 3">
    <name type="scientific">Alternaria atra</name>
    <dbReference type="NCBI Taxonomy" id="119953"/>
    <lineage>
        <taxon>Eukaryota</taxon>
        <taxon>Fungi</taxon>
        <taxon>Dikarya</taxon>
        <taxon>Ascomycota</taxon>
        <taxon>Pezizomycotina</taxon>
        <taxon>Dothideomycetes</taxon>
        <taxon>Pleosporomycetidae</taxon>
        <taxon>Pleosporales</taxon>
        <taxon>Pleosporineae</taxon>
        <taxon>Pleosporaceae</taxon>
        <taxon>Alternaria</taxon>
        <taxon>Alternaria sect. Ulocladioides</taxon>
    </lineage>
</organism>
<accession>A0A8J2IE09</accession>
<protein>
    <submittedName>
        <fullName evidence="2">Uncharacterized protein</fullName>
    </submittedName>
</protein>
<dbReference type="GO" id="GO:0003697">
    <property type="term" value="F:single-stranded DNA binding"/>
    <property type="evidence" value="ECO:0007669"/>
    <property type="project" value="TreeGrafter"/>
</dbReference>
<evidence type="ECO:0000313" key="3">
    <source>
        <dbReference type="Proteomes" id="UP000676310"/>
    </source>
</evidence>
<dbReference type="GeneID" id="67010561"/>
<dbReference type="SUPFAM" id="SSF50249">
    <property type="entry name" value="Nucleic acid-binding proteins"/>
    <property type="match status" value="1"/>
</dbReference>
<evidence type="ECO:0000256" key="1">
    <source>
        <dbReference type="SAM" id="MobiDB-lite"/>
    </source>
</evidence>
<dbReference type="OrthoDB" id="3248508at2759"/>
<keyword evidence="3" id="KW-1185">Reference proteome</keyword>
<dbReference type="PANTHER" id="PTHR21166:SF2">
    <property type="entry name" value="CELL DIVISION CONTROL PROTEIN 24 OB DOMAIN-CONTAINING PROTEIN-RELATED"/>
    <property type="match status" value="1"/>
</dbReference>
<dbReference type="InterPro" id="IPR052469">
    <property type="entry name" value="MEIOB"/>
</dbReference>
<comment type="caution">
    <text evidence="2">The sequence shown here is derived from an EMBL/GenBank/DDBJ whole genome shotgun (WGS) entry which is preliminary data.</text>
</comment>
<gene>
    <name evidence="2" type="ORF">ALTATR162_LOCUS10403</name>
</gene>
<dbReference type="GO" id="GO:0000712">
    <property type="term" value="P:resolution of meiotic recombination intermediates"/>
    <property type="evidence" value="ECO:0007669"/>
    <property type="project" value="TreeGrafter"/>
</dbReference>